<feature type="compositionally biased region" description="Basic and acidic residues" evidence="1">
    <location>
        <begin position="1"/>
        <end position="16"/>
    </location>
</feature>
<accession>A0A7N0UDX5</accession>
<dbReference type="EnsemblPlants" id="Kaladp0062s0028.1.v1.1">
    <property type="protein sequence ID" value="Kaladp0062s0028.1.v1.1.CDS.1"/>
    <property type="gene ID" value="Kaladp0062s0028.v1.1"/>
</dbReference>
<reference evidence="2" key="1">
    <citation type="submission" date="2021-01" db="UniProtKB">
        <authorList>
            <consortium name="EnsemblPlants"/>
        </authorList>
    </citation>
    <scope>IDENTIFICATION</scope>
</reference>
<dbReference type="Proteomes" id="UP000594263">
    <property type="component" value="Unplaced"/>
</dbReference>
<protein>
    <submittedName>
        <fullName evidence="2">Uncharacterized protein</fullName>
    </submittedName>
</protein>
<evidence type="ECO:0000256" key="1">
    <source>
        <dbReference type="SAM" id="MobiDB-lite"/>
    </source>
</evidence>
<keyword evidence="3" id="KW-1185">Reference proteome</keyword>
<sequence>MSRQRGRADADATEAAKKRKTDAAGEVSVKVKVEEEEEMGLLPWWPSEMIDEQMSWSMVWLPSWDAEFVGRAYHLLYGDVAWDDDIWGLKAIHEIPTS</sequence>
<dbReference type="AlphaFoldDB" id="A0A7N0UDX5"/>
<dbReference type="Gramene" id="Kaladp0062s0028.1.v1.1">
    <property type="protein sequence ID" value="Kaladp0062s0028.1.v1.1.CDS.1"/>
    <property type="gene ID" value="Kaladp0062s0028.v1.1"/>
</dbReference>
<feature type="region of interest" description="Disordered" evidence="1">
    <location>
        <begin position="1"/>
        <end position="26"/>
    </location>
</feature>
<organism evidence="2 3">
    <name type="scientific">Kalanchoe fedtschenkoi</name>
    <name type="common">Lavender scallops</name>
    <name type="synonym">South American air plant</name>
    <dbReference type="NCBI Taxonomy" id="63787"/>
    <lineage>
        <taxon>Eukaryota</taxon>
        <taxon>Viridiplantae</taxon>
        <taxon>Streptophyta</taxon>
        <taxon>Embryophyta</taxon>
        <taxon>Tracheophyta</taxon>
        <taxon>Spermatophyta</taxon>
        <taxon>Magnoliopsida</taxon>
        <taxon>eudicotyledons</taxon>
        <taxon>Gunneridae</taxon>
        <taxon>Pentapetalae</taxon>
        <taxon>Saxifragales</taxon>
        <taxon>Crassulaceae</taxon>
        <taxon>Kalanchoe</taxon>
    </lineage>
</organism>
<proteinExistence type="predicted"/>
<evidence type="ECO:0000313" key="2">
    <source>
        <dbReference type="EnsemblPlants" id="Kaladp0062s0028.1.v1.1.CDS.1"/>
    </source>
</evidence>
<name>A0A7N0UDX5_KALFE</name>
<dbReference type="OMA" id="GLLPWWP"/>
<evidence type="ECO:0000313" key="3">
    <source>
        <dbReference type="Proteomes" id="UP000594263"/>
    </source>
</evidence>